<dbReference type="OrthoDB" id="779668at2759"/>
<protein>
    <submittedName>
        <fullName evidence="1">Uncharacterized protein</fullName>
    </submittedName>
</protein>
<evidence type="ECO:0000313" key="1">
    <source>
        <dbReference type="EMBL" id="PUZ44417.1"/>
    </source>
</evidence>
<sequence>MAGDDGCGTPKDFHKCVRKDQLREAIEQGQQAMTNTITQAISTGIKDLKLHESIERLDKRISTLTDRVVALETRPPPNEDEDVVYDVHGNIDEAATRDARLRRCLRTNTIGMGGNCNHAPDDPYAKIKFSIPSYSGHYDAEGYIDWEMTVE</sequence>
<evidence type="ECO:0000313" key="2">
    <source>
        <dbReference type="Proteomes" id="UP000244336"/>
    </source>
</evidence>
<organism evidence="1 2">
    <name type="scientific">Panicum hallii var. hallii</name>
    <dbReference type="NCBI Taxonomy" id="1504633"/>
    <lineage>
        <taxon>Eukaryota</taxon>
        <taxon>Viridiplantae</taxon>
        <taxon>Streptophyta</taxon>
        <taxon>Embryophyta</taxon>
        <taxon>Tracheophyta</taxon>
        <taxon>Spermatophyta</taxon>
        <taxon>Magnoliopsida</taxon>
        <taxon>Liliopsida</taxon>
        <taxon>Poales</taxon>
        <taxon>Poaceae</taxon>
        <taxon>PACMAD clade</taxon>
        <taxon>Panicoideae</taxon>
        <taxon>Panicodae</taxon>
        <taxon>Paniceae</taxon>
        <taxon>Panicinae</taxon>
        <taxon>Panicum</taxon>
        <taxon>Panicum sect. Panicum</taxon>
    </lineage>
</organism>
<proteinExistence type="predicted"/>
<name>A0A2T7CM54_9POAL</name>
<dbReference type="Proteomes" id="UP000244336">
    <property type="component" value="Chromosome 8"/>
</dbReference>
<accession>A0A2T7CM54</accession>
<dbReference type="AlphaFoldDB" id="A0A2T7CM54"/>
<dbReference type="EMBL" id="CM009756">
    <property type="protein sequence ID" value="PUZ44417.1"/>
    <property type="molecule type" value="Genomic_DNA"/>
</dbReference>
<dbReference type="Gramene" id="PUZ44417">
    <property type="protein sequence ID" value="PUZ44417"/>
    <property type="gene ID" value="GQ55_8G092600"/>
</dbReference>
<keyword evidence="2" id="KW-1185">Reference proteome</keyword>
<gene>
    <name evidence="1" type="ORF">GQ55_8G092600</name>
</gene>
<reference evidence="1 2" key="1">
    <citation type="submission" date="2018-04" db="EMBL/GenBank/DDBJ databases">
        <title>WGS assembly of Panicum hallii var. hallii HAL2.</title>
        <authorList>
            <person name="Lovell J."/>
            <person name="Jenkins J."/>
            <person name="Lowry D."/>
            <person name="Mamidi S."/>
            <person name="Sreedasyam A."/>
            <person name="Weng X."/>
            <person name="Barry K."/>
            <person name="Bonette J."/>
            <person name="Campitelli B."/>
            <person name="Daum C."/>
            <person name="Gordon S."/>
            <person name="Gould B."/>
            <person name="Lipzen A."/>
            <person name="MacQueen A."/>
            <person name="Palacio-Mejia J."/>
            <person name="Plott C."/>
            <person name="Shakirov E."/>
            <person name="Shu S."/>
            <person name="Yoshinaga Y."/>
            <person name="Zane M."/>
            <person name="Rokhsar D."/>
            <person name="Grimwood J."/>
            <person name="Schmutz J."/>
            <person name="Juenger T."/>
        </authorList>
    </citation>
    <scope>NUCLEOTIDE SEQUENCE [LARGE SCALE GENOMIC DNA]</scope>
    <source>
        <strain evidence="2">cv. HAL2</strain>
    </source>
</reference>